<dbReference type="GO" id="GO:0006002">
    <property type="term" value="P:fructose 6-phosphate metabolic process"/>
    <property type="evidence" value="ECO:0007669"/>
    <property type="project" value="InterPro"/>
</dbReference>
<comment type="cofactor">
    <cofactor evidence="1">
        <name>Mg(2+)</name>
        <dbReference type="ChEBI" id="CHEBI:18420"/>
    </cofactor>
</comment>
<accession>A0A929QU47</accession>
<dbReference type="GO" id="GO:0003872">
    <property type="term" value="F:6-phosphofructokinase activity"/>
    <property type="evidence" value="ECO:0007669"/>
    <property type="project" value="UniProtKB-EC"/>
</dbReference>
<comment type="caution">
    <text evidence="18">The sequence shown here is derived from an EMBL/GenBank/DDBJ whole genome shotgun (WGS) entry which is preliminary data.</text>
</comment>
<comment type="catalytic activity">
    <reaction evidence="16">
        <text>beta-D-fructose 6-phosphate + ATP = beta-D-fructose 1,6-bisphosphate + ADP + H(+)</text>
        <dbReference type="Rhea" id="RHEA:16109"/>
        <dbReference type="ChEBI" id="CHEBI:15378"/>
        <dbReference type="ChEBI" id="CHEBI:30616"/>
        <dbReference type="ChEBI" id="CHEBI:32966"/>
        <dbReference type="ChEBI" id="CHEBI:57634"/>
        <dbReference type="ChEBI" id="CHEBI:456216"/>
        <dbReference type="EC" id="2.7.1.11"/>
    </reaction>
</comment>
<feature type="domain" description="Phosphofructokinase" evidence="17">
    <location>
        <begin position="1"/>
        <end position="111"/>
    </location>
</feature>
<dbReference type="Gene3D" id="3.40.50.460">
    <property type="entry name" value="Phosphofructokinase domain"/>
    <property type="match status" value="1"/>
</dbReference>
<evidence type="ECO:0000256" key="14">
    <source>
        <dbReference type="ARBA" id="ARBA00023152"/>
    </source>
</evidence>
<keyword evidence="8" id="KW-0808">Transferase</keyword>
<dbReference type="GO" id="GO:0016208">
    <property type="term" value="F:AMP binding"/>
    <property type="evidence" value="ECO:0007669"/>
    <property type="project" value="TreeGrafter"/>
</dbReference>
<keyword evidence="7" id="KW-0021">Allosteric enzyme</keyword>
<dbReference type="GO" id="GO:0070095">
    <property type="term" value="F:fructose-6-phosphate binding"/>
    <property type="evidence" value="ECO:0007669"/>
    <property type="project" value="TreeGrafter"/>
</dbReference>
<dbReference type="InterPro" id="IPR035966">
    <property type="entry name" value="PKF_sf"/>
</dbReference>
<dbReference type="PROSITE" id="PS00433">
    <property type="entry name" value="PHOSPHOFRUCTOKINASE"/>
    <property type="match status" value="1"/>
</dbReference>
<evidence type="ECO:0000256" key="12">
    <source>
        <dbReference type="ARBA" id="ARBA00022840"/>
    </source>
</evidence>
<name>A0A929QU47_ABIDE</name>
<keyword evidence="12" id="KW-0067">ATP-binding</keyword>
<reference evidence="18" key="1">
    <citation type="submission" date="2020-04" db="EMBL/GenBank/DDBJ databases">
        <title>Deep metagenomics examines the oral microbiome during advanced dental caries in children, revealing novel taxa and co-occurrences with host molecules.</title>
        <authorList>
            <person name="Baker J.L."/>
            <person name="Morton J.T."/>
            <person name="Dinis M."/>
            <person name="Alvarez R."/>
            <person name="Tran N.C."/>
            <person name="Knight R."/>
            <person name="Edlund A."/>
        </authorList>
    </citation>
    <scope>NUCLEOTIDE SEQUENCE</scope>
    <source>
        <strain evidence="18">JCVI_23_bin.16</strain>
    </source>
</reference>
<comment type="subcellular location">
    <subcellularLocation>
        <location evidence="3">Cytoplasm</location>
    </subcellularLocation>
</comment>
<evidence type="ECO:0000256" key="5">
    <source>
        <dbReference type="ARBA" id="ARBA00012055"/>
    </source>
</evidence>
<dbReference type="GO" id="GO:0061621">
    <property type="term" value="P:canonical glycolysis"/>
    <property type="evidence" value="ECO:0007669"/>
    <property type="project" value="TreeGrafter"/>
</dbReference>
<sequence>IVEVMGRHAGDMASWIGVAAGADAIVIPEEAYDLKAIAETIAANRRAGKDHSLIVLAEGVMTAAQFRKEYEAISGDDVRDVTLSHIQRGGNPTVRDRVFASLMGAKAVDLLLEGQAGIFLGLKNEQLATFDIVETLTKEKHQVRRDLYQLNQGLSAK</sequence>
<keyword evidence="10" id="KW-0547">Nucleotide-binding</keyword>
<keyword evidence="6" id="KW-0963">Cytoplasm</keyword>
<evidence type="ECO:0000256" key="13">
    <source>
        <dbReference type="ARBA" id="ARBA00022842"/>
    </source>
</evidence>
<evidence type="ECO:0000256" key="7">
    <source>
        <dbReference type="ARBA" id="ARBA00022533"/>
    </source>
</evidence>
<dbReference type="Proteomes" id="UP000757900">
    <property type="component" value="Unassembled WGS sequence"/>
</dbReference>
<protein>
    <recommendedName>
        <fullName evidence="5">6-phosphofructokinase</fullName>
        <ecNumber evidence="5">2.7.1.11</ecNumber>
    </recommendedName>
</protein>
<evidence type="ECO:0000313" key="19">
    <source>
        <dbReference type="Proteomes" id="UP000757900"/>
    </source>
</evidence>
<evidence type="ECO:0000256" key="1">
    <source>
        <dbReference type="ARBA" id="ARBA00001946"/>
    </source>
</evidence>
<evidence type="ECO:0000256" key="11">
    <source>
        <dbReference type="ARBA" id="ARBA00022777"/>
    </source>
</evidence>
<evidence type="ECO:0000259" key="17">
    <source>
        <dbReference type="Pfam" id="PF00365"/>
    </source>
</evidence>
<dbReference type="SUPFAM" id="SSF53784">
    <property type="entry name" value="Phosphofructokinase"/>
    <property type="match status" value="1"/>
</dbReference>
<evidence type="ECO:0000256" key="9">
    <source>
        <dbReference type="ARBA" id="ARBA00022723"/>
    </source>
</evidence>
<gene>
    <name evidence="18" type="ORF">HXK00_06085</name>
</gene>
<comment type="function">
    <text evidence="2">Catalyzes the phosphorylation of D-fructose 6-phosphate to fructose 1,6-bisphosphate by ATP, the first committing step of glycolysis.</text>
</comment>
<dbReference type="InterPro" id="IPR022953">
    <property type="entry name" value="ATP_PFK"/>
</dbReference>
<dbReference type="GO" id="GO:0030388">
    <property type="term" value="P:fructose 1,6-bisphosphate metabolic process"/>
    <property type="evidence" value="ECO:0007669"/>
    <property type="project" value="TreeGrafter"/>
</dbReference>
<dbReference type="InterPro" id="IPR000023">
    <property type="entry name" value="Phosphofructokinase_dom"/>
</dbReference>
<dbReference type="GO" id="GO:0005945">
    <property type="term" value="C:6-phosphofructokinase complex"/>
    <property type="evidence" value="ECO:0007669"/>
    <property type="project" value="TreeGrafter"/>
</dbReference>
<keyword evidence="11" id="KW-0418">Kinase</keyword>
<dbReference type="GO" id="GO:0042802">
    <property type="term" value="F:identical protein binding"/>
    <property type="evidence" value="ECO:0007669"/>
    <property type="project" value="TreeGrafter"/>
</dbReference>
<dbReference type="GO" id="GO:0046872">
    <property type="term" value="F:metal ion binding"/>
    <property type="evidence" value="ECO:0007669"/>
    <property type="project" value="UniProtKB-KW"/>
</dbReference>
<evidence type="ECO:0000256" key="4">
    <source>
        <dbReference type="ARBA" id="ARBA00004679"/>
    </source>
</evidence>
<dbReference type="GO" id="GO:0048029">
    <property type="term" value="F:monosaccharide binding"/>
    <property type="evidence" value="ECO:0007669"/>
    <property type="project" value="TreeGrafter"/>
</dbReference>
<evidence type="ECO:0000256" key="15">
    <source>
        <dbReference type="ARBA" id="ARBA00038478"/>
    </source>
</evidence>
<dbReference type="EMBL" id="JABZFV010000155">
    <property type="protein sequence ID" value="MBF0935197.1"/>
    <property type="molecule type" value="Genomic_DNA"/>
</dbReference>
<dbReference type="Pfam" id="PF00365">
    <property type="entry name" value="PFK"/>
    <property type="match status" value="1"/>
</dbReference>
<evidence type="ECO:0000256" key="16">
    <source>
        <dbReference type="ARBA" id="ARBA00048070"/>
    </source>
</evidence>
<dbReference type="PANTHER" id="PTHR13697">
    <property type="entry name" value="PHOSPHOFRUCTOKINASE"/>
    <property type="match status" value="1"/>
</dbReference>
<keyword evidence="13" id="KW-0460">Magnesium</keyword>
<dbReference type="AlphaFoldDB" id="A0A929QU47"/>
<dbReference type="GO" id="GO:0005524">
    <property type="term" value="F:ATP binding"/>
    <property type="evidence" value="ECO:0007669"/>
    <property type="project" value="UniProtKB-KW"/>
</dbReference>
<organism evidence="18 19">
    <name type="scientific">Abiotrophia defectiva</name>
    <name type="common">Streptococcus defectivus</name>
    <dbReference type="NCBI Taxonomy" id="46125"/>
    <lineage>
        <taxon>Bacteria</taxon>
        <taxon>Bacillati</taxon>
        <taxon>Bacillota</taxon>
        <taxon>Bacilli</taxon>
        <taxon>Lactobacillales</taxon>
        <taxon>Aerococcaceae</taxon>
        <taxon>Abiotrophia</taxon>
    </lineage>
</organism>
<evidence type="ECO:0000313" key="18">
    <source>
        <dbReference type="EMBL" id="MBF0935197.1"/>
    </source>
</evidence>
<dbReference type="PANTHER" id="PTHR13697:SF4">
    <property type="entry name" value="ATP-DEPENDENT 6-PHOSPHOFRUCTOKINASE"/>
    <property type="match status" value="1"/>
</dbReference>
<comment type="similarity">
    <text evidence="15">Belongs to the phosphofructokinase type A (PFKA) family.</text>
</comment>
<feature type="non-terminal residue" evidence="18">
    <location>
        <position position="1"/>
    </location>
</feature>
<proteinExistence type="inferred from homology"/>
<keyword evidence="9" id="KW-0479">Metal-binding</keyword>
<evidence type="ECO:0000256" key="3">
    <source>
        <dbReference type="ARBA" id="ARBA00004496"/>
    </source>
</evidence>
<evidence type="ECO:0000256" key="8">
    <source>
        <dbReference type="ARBA" id="ARBA00022679"/>
    </source>
</evidence>
<keyword evidence="14" id="KW-0324">Glycolysis</keyword>
<evidence type="ECO:0000256" key="2">
    <source>
        <dbReference type="ARBA" id="ARBA00002659"/>
    </source>
</evidence>
<dbReference type="EC" id="2.7.1.11" evidence="5"/>
<dbReference type="PRINTS" id="PR00476">
    <property type="entry name" value="PHFRCTKINASE"/>
</dbReference>
<evidence type="ECO:0000256" key="6">
    <source>
        <dbReference type="ARBA" id="ARBA00022490"/>
    </source>
</evidence>
<dbReference type="InterPro" id="IPR015912">
    <property type="entry name" value="Phosphofructokinase_CS"/>
</dbReference>
<comment type="pathway">
    <text evidence="4">Carbohydrate degradation; glycolysis; D-glyceraldehyde 3-phosphate and glycerone phosphate from D-glucose: step 3/4.</text>
</comment>
<evidence type="ECO:0000256" key="10">
    <source>
        <dbReference type="ARBA" id="ARBA00022741"/>
    </source>
</evidence>